<protein>
    <submittedName>
        <fullName evidence="3">Uncharacterized protein</fullName>
    </submittedName>
</protein>
<sequence>MTSLTENDIVSQDDDGAYRVLLGVLVIVHLVRVVVILFQYLGHHTMSPRLPERLEWPEILCSFMWYIHSSVQGPGVRGARFSRFPWRWLTCKLASSCWKWGKGRDPPELVGTGGSPKESNKWGGEVAGSAAAAPPTAAGRMEGLVSSSCVQRERERKTAHLYKRLQCLGHLGPHALELRNLPWLSMFGSSRPACSGTLLVFCRSISSELRNSPGRGFTDNIKILFHSPSLLMSSDRMKPRSGD</sequence>
<proteinExistence type="predicted"/>
<keyword evidence="2" id="KW-1133">Transmembrane helix</keyword>
<evidence type="ECO:0000256" key="2">
    <source>
        <dbReference type="SAM" id="Phobius"/>
    </source>
</evidence>
<feature type="region of interest" description="Disordered" evidence="1">
    <location>
        <begin position="108"/>
        <end position="135"/>
    </location>
</feature>
<keyword evidence="2" id="KW-0472">Membrane</keyword>
<feature type="transmembrane region" description="Helical" evidence="2">
    <location>
        <begin position="20"/>
        <end position="41"/>
    </location>
</feature>
<evidence type="ECO:0000313" key="3">
    <source>
        <dbReference type="EMBL" id="CAD7407950.1"/>
    </source>
</evidence>
<evidence type="ECO:0000256" key="1">
    <source>
        <dbReference type="SAM" id="MobiDB-lite"/>
    </source>
</evidence>
<dbReference type="EMBL" id="OC320383">
    <property type="protein sequence ID" value="CAD7407950.1"/>
    <property type="molecule type" value="Genomic_DNA"/>
</dbReference>
<dbReference type="AlphaFoldDB" id="A0A7R9D7H7"/>
<keyword evidence="2" id="KW-0812">Transmembrane</keyword>
<accession>A0A7R9D7H7</accession>
<gene>
    <name evidence="3" type="ORF">TCEB3V08_LOCUS9278</name>
</gene>
<organism evidence="3">
    <name type="scientific">Timema cristinae</name>
    <name type="common">Walking stick</name>
    <dbReference type="NCBI Taxonomy" id="61476"/>
    <lineage>
        <taxon>Eukaryota</taxon>
        <taxon>Metazoa</taxon>
        <taxon>Ecdysozoa</taxon>
        <taxon>Arthropoda</taxon>
        <taxon>Hexapoda</taxon>
        <taxon>Insecta</taxon>
        <taxon>Pterygota</taxon>
        <taxon>Neoptera</taxon>
        <taxon>Polyneoptera</taxon>
        <taxon>Phasmatodea</taxon>
        <taxon>Timematodea</taxon>
        <taxon>Timematoidea</taxon>
        <taxon>Timematidae</taxon>
        <taxon>Timema</taxon>
    </lineage>
</organism>
<reference evidence="3" key="1">
    <citation type="submission" date="2020-11" db="EMBL/GenBank/DDBJ databases">
        <authorList>
            <person name="Tran Van P."/>
        </authorList>
    </citation>
    <scope>NUCLEOTIDE SEQUENCE</scope>
</reference>
<name>A0A7R9D7H7_TIMCR</name>